<accession>A0A8W8JB62</accession>
<proteinExistence type="predicted"/>
<evidence type="ECO:0000313" key="1">
    <source>
        <dbReference type="EnsemblMetazoa" id="G18226.4:cds"/>
    </source>
</evidence>
<sequence length="85" mass="9587">KNVSNCSHHLIEQCPLPQWCNSFCPTFRNQYNGQEIDFFKVFAASGMDSKSMAELLGVNTSTVNAMNANTISTLLLDTFRQKRPQ</sequence>
<evidence type="ECO:0000313" key="2">
    <source>
        <dbReference type="Proteomes" id="UP000005408"/>
    </source>
</evidence>
<dbReference type="Proteomes" id="UP000005408">
    <property type="component" value="Unassembled WGS sequence"/>
</dbReference>
<dbReference type="EnsemblMetazoa" id="G18226.4">
    <property type="protein sequence ID" value="G18226.4:cds"/>
    <property type="gene ID" value="G18226"/>
</dbReference>
<name>A0A8W8JB62_MAGGI</name>
<organism evidence="1 2">
    <name type="scientific">Magallana gigas</name>
    <name type="common">Pacific oyster</name>
    <name type="synonym">Crassostrea gigas</name>
    <dbReference type="NCBI Taxonomy" id="29159"/>
    <lineage>
        <taxon>Eukaryota</taxon>
        <taxon>Metazoa</taxon>
        <taxon>Spiralia</taxon>
        <taxon>Lophotrochozoa</taxon>
        <taxon>Mollusca</taxon>
        <taxon>Bivalvia</taxon>
        <taxon>Autobranchia</taxon>
        <taxon>Pteriomorphia</taxon>
        <taxon>Ostreida</taxon>
        <taxon>Ostreoidea</taxon>
        <taxon>Ostreidae</taxon>
        <taxon>Magallana</taxon>
    </lineage>
</organism>
<keyword evidence="2" id="KW-1185">Reference proteome</keyword>
<protein>
    <submittedName>
        <fullName evidence="1">Uncharacterized protein</fullName>
    </submittedName>
</protein>
<dbReference type="AlphaFoldDB" id="A0A8W8JB62"/>
<reference evidence="1" key="1">
    <citation type="submission" date="2022-08" db="UniProtKB">
        <authorList>
            <consortium name="EnsemblMetazoa"/>
        </authorList>
    </citation>
    <scope>IDENTIFICATION</scope>
    <source>
        <strain evidence="1">05x7-T-G4-1.051#20</strain>
    </source>
</reference>